<evidence type="ECO:0000313" key="2">
    <source>
        <dbReference type="EMBL" id="MBU3878510.1"/>
    </source>
</evidence>
<evidence type="ECO:0000313" key="3">
    <source>
        <dbReference type="Proteomes" id="UP000723714"/>
    </source>
</evidence>
<name>A0ABS6DA46_9FIRM</name>
<dbReference type="EMBL" id="JABACJ020000036">
    <property type="protein sequence ID" value="MBU3878510.1"/>
    <property type="molecule type" value="Genomic_DNA"/>
</dbReference>
<comment type="caution">
    <text evidence="2">The sequence shown here is derived from an EMBL/GenBank/DDBJ whole genome shotgun (WGS) entry which is preliminary data.</text>
</comment>
<proteinExistence type="predicted"/>
<dbReference type="Pfam" id="PF00589">
    <property type="entry name" value="Phage_integrase"/>
    <property type="match status" value="1"/>
</dbReference>
<gene>
    <name evidence="2" type="ORF">HGO97_022175</name>
</gene>
<dbReference type="InterPro" id="IPR002104">
    <property type="entry name" value="Integrase_catalytic"/>
</dbReference>
<evidence type="ECO:0000259" key="1">
    <source>
        <dbReference type="PROSITE" id="PS51898"/>
    </source>
</evidence>
<sequence>MQNDRIYYRELQCYKAADRKNTGPKESSGCYDLSLLPEGQIREEMKSFIFQRGREVSYTTILSDKTYFNQLALFMKEKDLKNIRSFLDKTPDQWIRLLKGWMIQKGIKLTYEKKNIYGTSSVIDARLIQYLKKILHHVEPPDERDEVEKDIWKLDALGIEIRHNPIYNVETVNFQNIIQPDIRSEVKKIVYLNLQYEAAGTVLRELTAMRKFSAYLHKEWPSIQSCCEIDRDILEGYLISQMTDDSSHRSNSDNVLKLRNLLEGIGKLYQYSNLETLFLNTDIPPEIKAEFKVYSDKEMQQLNAHIAKLDEQIARWLIIHQMLGTRVSDTSTLRCDCLYQENGQDMIQIHQVKTRVFQKPVSRELASLIQKALEYTREKYGETKYIFVDEKNPKRPLQYTTIKHKVMGMILKEDLKDDNGELFHFGTHLFRHYYGVKLTEMHLDDWTIARLLGHKRLGSVQHYRKMSNQRMADETREVRNIMTDVIYQILDGWGEEYEQIRPND</sequence>
<dbReference type="Proteomes" id="UP000723714">
    <property type="component" value="Unassembled WGS sequence"/>
</dbReference>
<keyword evidence="3" id="KW-1185">Reference proteome</keyword>
<organism evidence="2 3">
    <name type="scientific">Faecalicatena faecalis</name>
    <dbReference type="NCBI Taxonomy" id="2726362"/>
    <lineage>
        <taxon>Bacteria</taxon>
        <taxon>Bacillati</taxon>
        <taxon>Bacillota</taxon>
        <taxon>Clostridia</taxon>
        <taxon>Lachnospirales</taxon>
        <taxon>Lachnospiraceae</taxon>
        <taxon>Faecalicatena</taxon>
    </lineage>
</organism>
<reference evidence="2 3" key="1">
    <citation type="submission" date="2021-06" db="EMBL/GenBank/DDBJ databases">
        <title>Faecalicatena sp. nov. isolated from porcine feces.</title>
        <authorList>
            <person name="Oh B.S."/>
            <person name="Lee J.H."/>
        </authorList>
    </citation>
    <scope>NUCLEOTIDE SEQUENCE [LARGE SCALE GENOMIC DNA]</scope>
    <source>
        <strain evidence="2 3">AGMB00832</strain>
    </source>
</reference>
<feature type="domain" description="Tyr recombinase" evidence="1">
    <location>
        <begin position="289"/>
        <end position="476"/>
    </location>
</feature>
<protein>
    <submittedName>
        <fullName evidence="2">Site-specific integrase</fullName>
    </submittedName>
</protein>
<dbReference type="CDD" id="cd00397">
    <property type="entry name" value="DNA_BRE_C"/>
    <property type="match status" value="1"/>
</dbReference>
<dbReference type="PROSITE" id="PS51898">
    <property type="entry name" value="TYR_RECOMBINASE"/>
    <property type="match status" value="1"/>
</dbReference>
<accession>A0ABS6DA46</accession>
<dbReference type="RefSeq" id="WP_216245340.1">
    <property type="nucleotide sequence ID" value="NZ_JABACJ020000036.1"/>
</dbReference>